<dbReference type="OrthoDB" id="1641132at2759"/>
<dbReference type="PANTHER" id="PTHR47652:SF8">
    <property type="entry name" value="DUF4149 DOMAIN-CONTAINING PROTEIN"/>
    <property type="match status" value="1"/>
</dbReference>
<evidence type="ECO:0000256" key="1">
    <source>
        <dbReference type="ARBA" id="ARBA00004370"/>
    </source>
</evidence>
<evidence type="ECO:0000256" key="3">
    <source>
        <dbReference type="ARBA" id="ARBA00022989"/>
    </source>
</evidence>
<dbReference type="AlphaFoldDB" id="A0A5N6NFF6"/>
<evidence type="ECO:0000256" key="4">
    <source>
        <dbReference type="ARBA" id="ARBA00023136"/>
    </source>
</evidence>
<accession>A0A5N6NFF6</accession>
<keyword evidence="4 5" id="KW-0472">Membrane</keyword>
<evidence type="ECO:0000313" key="8">
    <source>
        <dbReference type="Proteomes" id="UP000326396"/>
    </source>
</evidence>
<dbReference type="InterPro" id="IPR025423">
    <property type="entry name" value="TMEM205-like"/>
</dbReference>
<dbReference type="GO" id="GO:0016020">
    <property type="term" value="C:membrane"/>
    <property type="evidence" value="ECO:0007669"/>
    <property type="project" value="UniProtKB-SubCell"/>
</dbReference>
<dbReference type="Pfam" id="PF13664">
    <property type="entry name" value="DUF4149"/>
    <property type="match status" value="1"/>
</dbReference>
<sequence>MKVLFLCIILTSTVLTGSIWSFLLPHRAAIELEEEISHVTTKVSVLQHHDSGFTFNKFKNTKSFQDYVTEVIVAVGKAGEKMINVIQQAESKMGKIKGVVSVGDSTLRTLKDSLVKMEEWDPIDSSKRIGEDIRDNASIKIRQGVEEVKEIAEKVMETSPNELVSRSKSAISDGLLMVLSRGSCTLMLNKMKMVYYRVMACCVDVTLFGFIVSQGRRRVLANKMEMFQGFNLVSAFVMILINLIFLEPRTTKFIVQRMKTNTYSITLNVSTMVVLTWHLAYIGQYVASSSTLTAAMQVLHCQWISDRILISSFIHLRNKLPDRFNFVCFHVFEFAKVSQRSIDLDESKGL</sequence>
<keyword evidence="3 5" id="KW-1133">Transmembrane helix</keyword>
<keyword evidence="2 5" id="KW-0812">Transmembrane</keyword>
<feature type="transmembrane region" description="Helical" evidence="5">
    <location>
        <begin position="265"/>
        <end position="287"/>
    </location>
</feature>
<dbReference type="EMBL" id="SZYD01000012">
    <property type="protein sequence ID" value="KAD4585665.1"/>
    <property type="molecule type" value="Genomic_DNA"/>
</dbReference>
<protein>
    <recommendedName>
        <fullName evidence="6">TMEM205-like domain-containing protein</fullName>
    </recommendedName>
</protein>
<keyword evidence="8" id="KW-1185">Reference proteome</keyword>
<feature type="domain" description="TMEM205-like" evidence="6">
    <location>
        <begin position="177"/>
        <end position="258"/>
    </location>
</feature>
<comment type="caution">
    <text evidence="7">The sequence shown here is derived from an EMBL/GenBank/DDBJ whole genome shotgun (WGS) entry which is preliminary data.</text>
</comment>
<dbReference type="PANTHER" id="PTHR47652">
    <property type="entry name" value="MITOCHONDRIAL IMPORT INNER MEMBRANE TRANSLOCASE SUBUNIT TIM44"/>
    <property type="match status" value="1"/>
</dbReference>
<name>A0A5N6NFF6_9ASTR</name>
<gene>
    <name evidence="7" type="ORF">E3N88_23266</name>
</gene>
<feature type="transmembrane region" description="Helical" evidence="5">
    <location>
        <begin position="225"/>
        <end position="245"/>
    </location>
</feature>
<evidence type="ECO:0000259" key="6">
    <source>
        <dbReference type="Pfam" id="PF13664"/>
    </source>
</evidence>
<reference evidence="7 8" key="1">
    <citation type="submission" date="2019-05" db="EMBL/GenBank/DDBJ databases">
        <title>Mikania micrantha, genome provides insights into the molecular mechanism of rapid growth.</title>
        <authorList>
            <person name="Liu B."/>
        </authorList>
    </citation>
    <scope>NUCLEOTIDE SEQUENCE [LARGE SCALE GENOMIC DNA]</scope>
    <source>
        <strain evidence="7">NLD-2019</strain>
        <tissue evidence="7">Leaf</tissue>
    </source>
</reference>
<dbReference type="Proteomes" id="UP000326396">
    <property type="component" value="Linkage Group LG2"/>
</dbReference>
<evidence type="ECO:0000256" key="5">
    <source>
        <dbReference type="SAM" id="Phobius"/>
    </source>
</evidence>
<evidence type="ECO:0000256" key="2">
    <source>
        <dbReference type="ARBA" id="ARBA00022692"/>
    </source>
</evidence>
<proteinExistence type="predicted"/>
<organism evidence="7 8">
    <name type="scientific">Mikania micrantha</name>
    <name type="common">bitter vine</name>
    <dbReference type="NCBI Taxonomy" id="192012"/>
    <lineage>
        <taxon>Eukaryota</taxon>
        <taxon>Viridiplantae</taxon>
        <taxon>Streptophyta</taxon>
        <taxon>Embryophyta</taxon>
        <taxon>Tracheophyta</taxon>
        <taxon>Spermatophyta</taxon>
        <taxon>Magnoliopsida</taxon>
        <taxon>eudicotyledons</taxon>
        <taxon>Gunneridae</taxon>
        <taxon>Pentapetalae</taxon>
        <taxon>asterids</taxon>
        <taxon>campanulids</taxon>
        <taxon>Asterales</taxon>
        <taxon>Asteraceae</taxon>
        <taxon>Asteroideae</taxon>
        <taxon>Heliantheae alliance</taxon>
        <taxon>Eupatorieae</taxon>
        <taxon>Mikania</taxon>
    </lineage>
</organism>
<comment type="subcellular location">
    <subcellularLocation>
        <location evidence="1">Membrane</location>
    </subcellularLocation>
</comment>
<evidence type="ECO:0000313" key="7">
    <source>
        <dbReference type="EMBL" id="KAD4585665.1"/>
    </source>
</evidence>
<feature type="transmembrane region" description="Helical" evidence="5">
    <location>
        <begin position="194"/>
        <end position="213"/>
    </location>
</feature>